<dbReference type="Proteomes" id="UP001054837">
    <property type="component" value="Unassembled WGS sequence"/>
</dbReference>
<organism evidence="1 2">
    <name type="scientific">Caerostris darwini</name>
    <dbReference type="NCBI Taxonomy" id="1538125"/>
    <lineage>
        <taxon>Eukaryota</taxon>
        <taxon>Metazoa</taxon>
        <taxon>Ecdysozoa</taxon>
        <taxon>Arthropoda</taxon>
        <taxon>Chelicerata</taxon>
        <taxon>Arachnida</taxon>
        <taxon>Araneae</taxon>
        <taxon>Araneomorphae</taxon>
        <taxon>Entelegynae</taxon>
        <taxon>Araneoidea</taxon>
        <taxon>Araneidae</taxon>
        <taxon>Caerostris</taxon>
    </lineage>
</organism>
<name>A0AAV4V7E7_9ARAC</name>
<gene>
    <name evidence="1" type="ORF">CDAR_551631</name>
</gene>
<evidence type="ECO:0000313" key="1">
    <source>
        <dbReference type="EMBL" id="GIY65643.1"/>
    </source>
</evidence>
<protein>
    <submittedName>
        <fullName evidence="1">Uncharacterized protein</fullName>
    </submittedName>
</protein>
<evidence type="ECO:0000313" key="2">
    <source>
        <dbReference type="Proteomes" id="UP001054837"/>
    </source>
</evidence>
<accession>A0AAV4V7E7</accession>
<dbReference type="EMBL" id="BPLQ01012459">
    <property type="protein sequence ID" value="GIY65643.1"/>
    <property type="molecule type" value="Genomic_DNA"/>
</dbReference>
<dbReference type="AlphaFoldDB" id="A0AAV4V7E7"/>
<keyword evidence="2" id="KW-1185">Reference proteome</keyword>
<proteinExistence type="predicted"/>
<comment type="caution">
    <text evidence="1">The sequence shown here is derived from an EMBL/GenBank/DDBJ whole genome shotgun (WGS) entry which is preliminary data.</text>
</comment>
<sequence length="89" mass="10403">MKLWLNGPFFNLASLFKCDPDSIESHPLLKEIASKPRASRNDIQFMRETLYQRTVPSCKRSSSSRSSLFFNDLHPFRKREGLARIFLIL</sequence>
<reference evidence="1 2" key="1">
    <citation type="submission" date="2021-06" db="EMBL/GenBank/DDBJ databases">
        <title>Caerostris darwini draft genome.</title>
        <authorList>
            <person name="Kono N."/>
            <person name="Arakawa K."/>
        </authorList>
    </citation>
    <scope>NUCLEOTIDE SEQUENCE [LARGE SCALE GENOMIC DNA]</scope>
</reference>